<dbReference type="GO" id="GO:0016757">
    <property type="term" value="F:glycosyltransferase activity"/>
    <property type="evidence" value="ECO:0007669"/>
    <property type="project" value="UniProtKB-KW"/>
</dbReference>
<evidence type="ECO:0000256" key="3">
    <source>
        <dbReference type="ARBA" id="ARBA00022676"/>
    </source>
</evidence>
<sequence length="225" mass="24181">MEQSLTIIVPALDAGAVLGATLDACAEAAGAEVLVVDGGSGDATRDVARRRGARVVESPPGRGRQLALGAETARGSWLLFLHADTRPAPGWAEAARVFMAGPGAVGRAGYFAFALDDPSPEARRLERLVAWRCRALALPYGDQGLLISRALYDAAGGFRPLPLMEDVDLVRRLGRRRLAALPVPAVTSAERWRREGWRRRSARNLACLSLWFLGVPPGALKRFYG</sequence>
<dbReference type="Pfam" id="PF00535">
    <property type="entry name" value="Glycos_transf_2"/>
    <property type="match status" value="1"/>
</dbReference>
<dbReference type="PANTHER" id="PTHR43646">
    <property type="entry name" value="GLYCOSYLTRANSFERASE"/>
    <property type="match status" value="1"/>
</dbReference>
<dbReference type="InterPro" id="IPR026461">
    <property type="entry name" value="Trfase_2_rSAM/seldom_assoc"/>
</dbReference>
<dbReference type="Gene3D" id="3.90.550.10">
    <property type="entry name" value="Spore Coat Polysaccharide Biosynthesis Protein SpsA, Chain A"/>
    <property type="match status" value="1"/>
</dbReference>
<protein>
    <submittedName>
        <fullName evidence="7">Glycosyl transferase, group 2 family</fullName>
    </submittedName>
</protein>
<dbReference type="CDD" id="cd02522">
    <property type="entry name" value="GT_2_like_a"/>
    <property type="match status" value="1"/>
</dbReference>
<dbReference type="InterPro" id="IPR029044">
    <property type="entry name" value="Nucleotide-diphossugar_trans"/>
</dbReference>
<evidence type="ECO:0000256" key="1">
    <source>
        <dbReference type="ARBA" id="ARBA00004236"/>
    </source>
</evidence>
<evidence type="ECO:0000259" key="6">
    <source>
        <dbReference type="Pfam" id="PF00535"/>
    </source>
</evidence>
<evidence type="ECO:0000256" key="2">
    <source>
        <dbReference type="ARBA" id="ARBA00022475"/>
    </source>
</evidence>
<keyword evidence="2" id="KW-1003">Cell membrane</keyword>
<keyword evidence="4 7" id="KW-0808">Transferase</keyword>
<feature type="domain" description="Glycosyltransferase 2-like" evidence="6">
    <location>
        <begin position="6"/>
        <end position="97"/>
    </location>
</feature>
<reference evidence="7" key="1">
    <citation type="submission" date="2020-02" db="EMBL/GenBank/DDBJ databases">
        <authorList>
            <person name="Meier V. D."/>
        </authorList>
    </citation>
    <scope>NUCLEOTIDE SEQUENCE</scope>
    <source>
        <strain evidence="7">AVDCRST_MAG04</strain>
    </source>
</reference>
<keyword evidence="3" id="KW-0328">Glycosyltransferase</keyword>
<dbReference type="NCBIfam" id="TIGR04283">
    <property type="entry name" value="glyco_like_mftF"/>
    <property type="match status" value="1"/>
</dbReference>
<evidence type="ECO:0000256" key="4">
    <source>
        <dbReference type="ARBA" id="ARBA00022679"/>
    </source>
</evidence>
<evidence type="ECO:0000313" key="7">
    <source>
        <dbReference type="EMBL" id="CAA9245917.1"/>
    </source>
</evidence>
<dbReference type="PANTHER" id="PTHR43646:SF2">
    <property type="entry name" value="GLYCOSYLTRANSFERASE 2-LIKE DOMAIN-CONTAINING PROTEIN"/>
    <property type="match status" value="1"/>
</dbReference>
<gene>
    <name evidence="7" type="ORF">AVDCRST_MAG04-1855</name>
</gene>
<name>A0A6J4IBG7_9PROT</name>
<dbReference type="GO" id="GO:0005886">
    <property type="term" value="C:plasma membrane"/>
    <property type="evidence" value="ECO:0007669"/>
    <property type="project" value="UniProtKB-SubCell"/>
</dbReference>
<dbReference type="EMBL" id="CADCTL010000127">
    <property type="protein sequence ID" value="CAA9245917.1"/>
    <property type="molecule type" value="Genomic_DNA"/>
</dbReference>
<dbReference type="AlphaFoldDB" id="A0A6J4IBG7"/>
<keyword evidence="5" id="KW-0472">Membrane</keyword>
<accession>A0A6J4IBG7</accession>
<organism evidence="7">
    <name type="scientific">uncultured Acetobacteraceae bacterium</name>
    <dbReference type="NCBI Taxonomy" id="169975"/>
    <lineage>
        <taxon>Bacteria</taxon>
        <taxon>Pseudomonadati</taxon>
        <taxon>Pseudomonadota</taxon>
        <taxon>Alphaproteobacteria</taxon>
        <taxon>Acetobacterales</taxon>
        <taxon>Acetobacteraceae</taxon>
        <taxon>environmental samples</taxon>
    </lineage>
</organism>
<dbReference type="SUPFAM" id="SSF53448">
    <property type="entry name" value="Nucleotide-diphospho-sugar transferases"/>
    <property type="match status" value="1"/>
</dbReference>
<evidence type="ECO:0000256" key="5">
    <source>
        <dbReference type="ARBA" id="ARBA00023136"/>
    </source>
</evidence>
<dbReference type="InterPro" id="IPR001173">
    <property type="entry name" value="Glyco_trans_2-like"/>
</dbReference>
<comment type="subcellular location">
    <subcellularLocation>
        <location evidence="1">Cell membrane</location>
    </subcellularLocation>
</comment>
<proteinExistence type="predicted"/>